<dbReference type="AlphaFoldDB" id="A0A7S6WNC9"/>
<evidence type="ECO:0000313" key="2">
    <source>
        <dbReference type="Proteomes" id="UP000593915"/>
    </source>
</evidence>
<dbReference type="RefSeq" id="WP_029410378.1">
    <property type="nucleotide sequence ID" value="NZ_CP045670.1"/>
</dbReference>
<dbReference type="EMBL" id="CP061839">
    <property type="protein sequence ID" value="QOW60267.1"/>
    <property type="molecule type" value="Genomic_DNA"/>
</dbReference>
<evidence type="ECO:0000313" key="1">
    <source>
        <dbReference type="EMBL" id="QOW60267.1"/>
    </source>
</evidence>
<accession>A0A7S6WNC9</accession>
<protein>
    <submittedName>
        <fullName evidence="1">Uncharacterized protein</fullName>
    </submittedName>
</protein>
<proteinExistence type="predicted"/>
<dbReference type="Proteomes" id="UP000593915">
    <property type="component" value="Chromosome"/>
</dbReference>
<name>A0A7S6WNC9_9SPIR</name>
<sequence>MTLYEYYIVFPDGEKQEINRSIPAGYLIDINGNPISGPLPTNKMIAYQVAGKRTLQECGIIRTFYILEQLTAEELLDYSY</sequence>
<gene>
    <name evidence="1" type="ORF">IFE08_10605</name>
</gene>
<reference evidence="1 2" key="1">
    <citation type="submission" date="2020-09" db="EMBL/GenBank/DDBJ databases">
        <title>Characterization of Treponema spp. from bovine digital dermatitis in Korea.</title>
        <authorList>
            <person name="Espiritu H.M."/>
            <person name="Cho Y.I."/>
            <person name="Mamuad L."/>
        </authorList>
    </citation>
    <scope>NUCLEOTIDE SEQUENCE [LARGE SCALE GENOMIC DNA]</scope>
    <source>
        <strain evidence="1 2">KS1</strain>
    </source>
</reference>
<organism evidence="1 2">
    <name type="scientific">Treponema pedis</name>
    <dbReference type="NCBI Taxonomy" id="409322"/>
    <lineage>
        <taxon>Bacteria</taxon>
        <taxon>Pseudomonadati</taxon>
        <taxon>Spirochaetota</taxon>
        <taxon>Spirochaetia</taxon>
        <taxon>Spirochaetales</taxon>
        <taxon>Treponemataceae</taxon>
        <taxon>Treponema</taxon>
    </lineage>
</organism>